<feature type="transmembrane region" description="Helical" evidence="1">
    <location>
        <begin position="36"/>
        <end position="53"/>
    </location>
</feature>
<dbReference type="RefSeq" id="WP_092100577.1">
    <property type="nucleotide sequence ID" value="NZ_FOOT01000003.1"/>
</dbReference>
<dbReference type="Proteomes" id="UP000198724">
    <property type="component" value="Unassembled WGS sequence"/>
</dbReference>
<dbReference type="AlphaFoldDB" id="A0A1I2TEQ5"/>
<gene>
    <name evidence="2" type="ORF">SAMN05421739_103104</name>
</gene>
<keyword evidence="1" id="KW-1133">Transmembrane helix</keyword>
<accession>A0A1I2TEQ5</accession>
<name>A0A1I2TEQ5_9BACT</name>
<reference evidence="3" key="1">
    <citation type="submission" date="2016-10" db="EMBL/GenBank/DDBJ databases">
        <authorList>
            <person name="Varghese N."/>
            <person name="Submissions S."/>
        </authorList>
    </citation>
    <scope>NUCLEOTIDE SEQUENCE [LARGE SCALE GENOMIC DNA]</scope>
    <source>
        <strain evidence="3">LP51</strain>
    </source>
</reference>
<evidence type="ECO:0008006" key="4">
    <source>
        <dbReference type="Google" id="ProtNLM"/>
    </source>
</evidence>
<proteinExistence type="predicted"/>
<organism evidence="2 3">
    <name type="scientific">Pontibacter chinhatensis</name>
    <dbReference type="NCBI Taxonomy" id="1436961"/>
    <lineage>
        <taxon>Bacteria</taxon>
        <taxon>Pseudomonadati</taxon>
        <taxon>Bacteroidota</taxon>
        <taxon>Cytophagia</taxon>
        <taxon>Cytophagales</taxon>
        <taxon>Hymenobacteraceae</taxon>
        <taxon>Pontibacter</taxon>
    </lineage>
</organism>
<feature type="transmembrane region" description="Helical" evidence="1">
    <location>
        <begin position="59"/>
        <end position="78"/>
    </location>
</feature>
<dbReference type="OrthoDB" id="851295at2"/>
<keyword evidence="1" id="KW-0812">Transmembrane</keyword>
<dbReference type="EMBL" id="FOOT01000003">
    <property type="protein sequence ID" value="SFG63310.1"/>
    <property type="molecule type" value="Genomic_DNA"/>
</dbReference>
<keyword evidence="1" id="KW-0472">Membrane</keyword>
<protein>
    <recommendedName>
        <fullName evidence="4">YcxB-like protein</fullName>
    </recommendedName>
</protein>
<dbReference type="STRING" id="1436961.SAMN05421739_103104"/>
<sequence>MEPVPIHTTFEETYRQLLFIDDLIVSATRRRNLKRAVIFLVLTLVSVLLFFFTEHSFGALGFITLPLWWSGFGLYLLYLRWKTYKRRTGALRQLAENSLQENSSGLKLSFTAENISVTREEETTTVKWSDFKAYLEEEQTIYLFQDHPYLAWSFSAKEIGAPALIELKEIARQKLPFLKL</sequence>
<keyword evidence="3" id="KW-1185">Reference proteome</keyword>
<evidence type="ECO:0000256" key="1">
    <source>
        <dbReference type="SAM" id="Phobius"/>
    </source>
</evidence>
<evidence type="ECO:0000313" key="2">
    <source>
        <dbReference type="EMBL" id="SFG63310.1"/>
    </source>
</evidence>
<evidence type="ECO:0000313" key="3">
    <source>
        <dbReference type="Proteomes" id="UP000198724"/>
    </source>
</evidence>